<dbReference type="EMBL" id="CM007658">
    <property type="protein sequence ID" value="ONH92984.1"/>
    <property type="molecule type" value="Genomic_DNA"/>
</dbReference>
<keyword evidence="3" id="KW-1185">Reference proteome</keyword>
<accession>A0A251N421</accession>
<proteinExistence type="predicted"/>
<dbReference type="AlphaFoldDB" id="A0A251N421"/>
<keyword evidence="1" id="KW-0472">Membrane</keyword>
<evidence type="ECO:0000313" key="2">
    <source>
        <dbReference type="EMBL" id="ONH92984.1"/>
    </source>
</evidence>
<evidence type="ECO:0000313" key="3">
    <source>
        <dbReference type="Proteomes" id="UP000006882"/>
    </source>
</evidence>
<feature type="transmembrane region" description="Helical" evidence="1">
    <location>
        <begin position="7"/>
        <end position="26"/>
    </location>
</feature>
<sequence length="76" mass="8352">MNQQQKILLITDLLLGGITVAVAVAVVFGLELHGLVSLLSTISSVLWHWSSSPFENFRFNAFPAPEFAIATISLFY</sequence>
<name>A0A251N421_PRUPE</name>
<dbReference type="Gramene" id="ONH92984">
    <property type="protein sequence ID" value="ONH92984"/>
    <property type="gene ID" value="PRUPE_8G205800"/>
</dbReference>
<keyword evidence="1" id="KW-0812">Transmembrane</keyword>
<organism evidence="2 3">
    <name type="scientific">Prunus persica</name>
    <name type="common">Peach</name>
    <name type="synonym">Amygdalus persica</name>
    <dbReference type="NCBI Taxonomy" id="3760"/>
    <lineage>
        <taxon>Eukaryota</taxon>
        <taxon>Viridiplantae</taxon>
        <taxon>Streptophyta</taxon>
        <taxon>Embryophyta</taxon>
        <taxon>Tracheophyta</taxon>
        <taxon>Spermatophyta</taxon>
        <taxon>Magnoliopsida</taxon>
        <taxon>eudicotyledons</taxon>
        <taxon>Gunneridae</taxon>
        <taxon>Pentapetalae</taxon>
        <taxon>rosids</taxon>
        <taxon>fabids</taxon>
        <taxon>Rosales</taxon>
        <taxon>Rosaceae</taxon>
        <taxon>Amygdaloideae</taxon>
        <taxon>Amygdaleae</taxon>
        <taxon>Prunus</taxon>
    </lineage>
</organism>
<keyword evidence="1" id="KW-1133">Transmembrane helix</keyword>
<gene>
    <name evidence="2" type="ORF">PRUPE_8G205800</name>
</gene>
<reference evidence="2 3" key="1">
    <citation type="journal article" date="2013" name="Nat. Genet.">
        <title>The high-quality draft genome of peach (Prunus persica) identifies unique patterns of genetic diversity, domestication and genome evolution.</title>
        <authorList>
            <consortium name="International Peach Genome Initiative"/>
            <person name="Verde I."/>
            <person name="Abbott A.G."/>
            <person name="Scalabrin S."/>
            <person name="Jung S."/>
            <person name="Shu S."/>
            <person name="Marroni F."/>
            <person name="Zhebentyayeva T."/>
            <person name="Dettori M.T."/>
            <person name="Grimwood J."/>
            <person name="Cattonaro F."/>
            <person name="Zuccolo A."/>
            <person name="Rossini L."/>
            <person name="Jenkins J."/>
            <person name="Vendramin E."/>
            <person name="Meisel L.A."/>
            <person name="Decroocq V."/>
            <person name="Sosinski B."/>
            <person name="Prochnik S."/>
            <person name="Mitros T."/>
            <person name="Policriti A."/>
            <person name="Cipriani G."/>
            <person name="Dondini L."/>
            <person name="Ficklin S."/>
            <person name="Goodstein D.M."/>
            <person name="Xuan P."/>
            <person name="Del Fabbro C."/>
            <person name="Aramini V."/>
            <person name="Copetti D."/>
            <person name="Gonzalez S."/>
            <person name="Horner D.S."/>
            <person name="Falchi R."/>
            <person name="Lucas S."/>
            <person name="Mica E."/>
            <person name="Maldonado J."/>
            <person name="Lazzari B."/>
            <person name="Bielenberg D."/>
            <person name="Pirona R."/>
            <person name="Miculan M."/>
            <person name="Barakat A."/>
            <person name="Testolin R."/>
            <person name="Stella A."/>
            <person name="Tartarini S."/>
            <person name="Tonutti P."/>
            <person name="Arus P."/>
            <person name="Orellana A."/>
            <person name="Wells C."/>
            <person name="Main D."/>
            <person name="Vizzotto G."/>
            <person name="Silva H."/>
            <person name="Salamini F."/>
            <person name="Schmutz J."/>
            <person name="Morgante M."/>
            <person name="Rokhsar D.S."/>
        </authorList>
    </citation>
    <scope>NUCLEOTIDE SEQUENCE [LARGE SCALE GENOMIC DNA]</scope>
    <source>
        <strain evidence="3">cv. Nemared</strain>
    </source>
</reference>
<evidence type="ECO:0000256" key="1">
    <source>
        <dbReference type="SAM" id="Phobius"/>
    </source>
</evidence>
<protein>
    <submittedName>
        <fullName evidence="2">Uncharacterized protein</fullName>
    </submittedName>
</protein>
<dbReference type="Proteomes" id="UP000006882">
    <property type="component" value="Chromosome G8"/>
</dbReference>